<dbReference type="InterPro" id="IPR016024">
    <property type="entry name" value="ARM-type_fold"/>
</dbReference>
<dbReference type="SUPFAM" id="SSF48371">
    <property type="entry name" value="ARM repeat"/>
    <property type="match status" value="3"/>
</dbReference>
<dbReference type="EMBL" id="JADGKB010000005">
    <property type="protein sequence ID" value="KAJ3261491.1"/>
    <property type="molecule type" value="Genomic_DNA"/>
</dbReference>
<protein>
    <submittedName>
        <fullName evidence="1">Uncharacterized protein</fullName>
    </submittedName>
</protein>
<comment type="caution">
    <text evidence="1">The sequence shown here is derived from an EMBL/GenBank/DDBJ whole genome shotgun (WGS) entry which is preliminary data.</text>
</comment>
<accession>A0AAD5YAU8</accession>
<evidence type="ECO:0000313" key="1">
    <source>
        <dbReference type="EMBL" id="KAJ3261491.1"/>
    </source>
</evidence>
<reference evidence="1" key="1">
    <citation type="submission" date="2020-05" db="EMBL/GenBank/DDBJ databases">
        <title>Phylogenomic resolution of chytrid fungi.</title>
        <authorList>
            <person name="Stajich J.E."/>
            <person name="Amses K."/>
            <person name="Simmons R."/>
            <person name="Seto K."/>
            <person name="Myers J."/>
            <person name="Bonds A."/>
            <person name="Quandt C.A."/>
            <person name="Barry K."/>
            <person name="Liu P."/>
            <person name="Grigoriev I."/>
            <person name="Longcore J.E."/>
            <person name="James T.Y."/>
        </authorList>
    </citation>
    <scope>NUCLEOTIDE SEQUENCE</scope>
    <source>
        <strain evidence="1">PLAUS21</strain>
    </source>
</reference>
<dbReference type="InterPro" id="IPR011989">
    <property type="entry name" value="ARM-like"/>
</dbReference>
<proteinExistence type="predicted"/>
<dbReference type="Proteomes" id="UP001210925">
    <property type="component" value="Unassembled WGS sequence"/>
</dbReference>
<sequence>MTVLGNIDPNLYNQLITNTLRERAKLAEQELEPDDEENNERETAKFDEAIESVTVRLLVQLVSILGHYSSEVRVEAAILISFLSEIMLGKSINQTELSRILASLETNESGYYDCVHALFKLVGQSFSVMAIAIISGLELYNNSSDWRVRGICNCAIAQLVNENQQKFIHEDRLAAIWNLYFLLGLIPSISPIFPDRVVIIDAMLLLAPIYAVENHELSTNIVSTLLLIPNKTEKETEMIKDILDIVFKNATDTTKVESELEKPRHEYPQLFLEIISSQQETACDLLSWAIETYFMAMEKKKVATATKITSPETLQDFFYSLSNHFKSSPPLIRYSSALALLSIINICPSFATHTPQVWQYIIPGLMDSDFMTKAVYLTISNRIETVDSDAARQLVSKLSRNDGTKGITYDQYYNIGYQWENDSFQSTYSQLMDLLAKNSPPLGGIMLHKLANALDYIPVPLKLKQLELIRVWGRKATKLDMYLMQILVPLCSNDNQQVQLHAIRAVDALLPGITNPSPNDMHFLWKYMSALLDPHIDSKVVVAGLELLKKFPLQQLSATARDELLVLLYGLMFSSNKHVRRELYTFVGSAGEYWKSFNLIPAALSLLFLALGDGTPANVKWIIEKMTELGGSYLSPILLPLGKLRDSAGVSPLAQLRLYDQLSTAMAVNKVDLRALIDAIAAPAKVDKFWAFYLASVPDNQLARPDEYNYDLNNIHNPLWISLLYTKFSIPPPPLGDSGARRDIIPTTPMGKRRYICGFMQCLFPSLGSWNPIVRQPASIAALICCFKGTNGTGEMIRGLLEFVTQQFLVSKYITYQLSAIDIFSAIIRLKIPGIAEAVFQQYFDLCMELLHNAHSPILLVSILGLFELFLLVFPKGMSSKLQETRDITRSFLGNRNPAVVNAAARIYPLIFRAVSSSNAEEFENFLKNEIQLLQNPTSLEAVADPIISHLSQDEIQQILALSVYSLGLITDTKTLYFETAQYLLQFLKHPKAIFRINALASIINLISVMDSLETTTIVWILLPLFADLNFNVRLLWSKFRRNVQSFIVLRTNAILPHPDDNPILPIITWEDILTDHSTLAVNTRYIADLSFSIDELIVEMPYNLPQEDECFHLPTVSKKLMERFKELVQSMVHTLPPSSREKVLYHLNMYTELPHLHGPMVLVLCEFGIVHDDVFEETAGALLANLSCELNTENKAVLEASIAGLANILDNSRAMANGVLDRITSNAVLAEGDLIAMVYLFEFLRNLSATQITMLVNNLCSLVSSSRHPQDKRIFAAHLAAEFSLLGGHDGYKDVLDSFQTLLESIHIGARAKVYRVAGRLLVNNAGERHPLFRSMAVQAKKYLKSKNCQDRMQSLEIYRIFAKNLQNDESMSFLFYFLGDCNYKIRETARDIIFEDSLIDFAIPDIRKLAPVTGARDSILELATLPCMNQVAIQVNITSTKDEDIQEFDPNADPFNVKYFRSQKRMDATKRYGMSESLFANAMEPVTQSIMDFVEKKIVNGVANTVQPLKEEELENLKRIRPLSVLKVLVKFSPMIAERIVSEILCNLEEIAKIVPQAEGKTDQQLEEDKDVGMMSIKISLLSNLLVAFGTEGEFVQTWIERLQNIISVCCSVSAKLRESLYFDMEQSFYFANQFADIPIISDEQIAAIQELRDLSQEAILDVVKSGKTEKVDLIDNKNDQWNGEVDSESDYLRIMTILSQNVLAGYGLYYILTEGLSEYLTCEAFKFISKLIDEEHRGFRMVVIDALVYMVAVVDNLNNHNQLQPLVKSFVVDTMDRMEKESYTLFRKKADFASTAAQLIIHFEEREMQQRILRLLIELWRDPDSEVRSVAINMVQHLGEKQVKEVLEGFTDHTGVESHDTINIMKEAVILGNMEDYPDKDLLQGLLKWRFSTQSQQEKVKEAAPQEKELSTVPVVEAVNEAVPSIETS</sequence>
<evidence type="ECO:0000313" key="2">
    <source>
        <dbReference type="Proteomes" id="UP001210925"/>
    </source>
</evidence>
<gene>
    <name evidence="1" type="ORF">HK103_005326</name>
</gene>
<organism evidence="1 2">
    <name type="scientific">Boothiomyces macroporosus</name>
    <dbReference type="NCBI Taxonomy" id="261099"/>
    <lineage>
        <taxon>Eukaryota</taxon>
        <taxon>Fungi</taxon>
        <taxon>Fungi incertae sedis</taxon>
        <taxon>Chytridiomycota</taxon>
        <taxon>Chytridiomycota incertae sedis</taxon>
        <taxon>Chytridiomycetes</taxon>
        <taxon>Rhizophydiales</taxon>
        <taxon>Terramycetaceae</taxon>
        <taxon>Boothiomyces</taxon>
    </lineage>
</organism>
<dbReference type="Gene3D" id="1.25.10.10">
    <property type="entry name" value="Leucine-rich Repeat Variant"/>
    <property type="match status" value="3"/>
</dbReference>
<name>A0AAD5YAU8_9FUNG</name>
<keyword evidence="2" id="KW-1185">Reference proteome</keyword>